<name>A0ABR8FHI3_9NOST</name>
<dbReference type="EMBL" id="JACJST010000017">
    <property type="protein sequence ID" value="MBD2569697.1"/>
    <property type="molecule type" value="Genomic_DNA"/>
</dbReference>
<proteinExistence type="predicted"/>
<organism evidence="1 2">
    <name type="scientific">Anabaena lutea FACHB-196</name>
    <dbReference type="NCBI Taxonomy" id="2692881"/>
    <lineage>
        <taxon>Bacteria</taxon>
        <taxon>Bacillati</taxon>
        <taxon>Cyanobacteriota</taxon>
        <taxon>Cyanophyceae</taxon>
        <taxon>Nostocales</taxon>
        <taxon>Nostocaceae</taxon>
        <taxon>Anabaena</taxon>
    </lineage>
</organism>
<keyword evidence="2" id="KW-1185">Reference proteome</keyword>
<protein>
    <submittedName>
        <fullName evidence="1">Uncharacterized protein</fullName>
    </submittedName>
</protein>
<evidence type="ECO:0000313" key="1">
    <source>
        <dbReference type="EMBL" id="MBD2569697.1"/>
    </source>
</evidence>
<dbReference type="Proteomes" id="UP000640531">
    <property type="component" value="Unassembled WGS sequence"/>
</dbReference>
<accession>A0ABR8FHI3</accession>
<dbReference type="RefSeq" id="WP_190716727.1">
    <property type="nucleotide sequence ID" value="NZ_JACJST010000017.1"/>
</dbReference>
<reference evidence="1 2" key="1">
    <citation type="journal article" date="2020" name="ISME J.">
        <title>Comparative genomics reveals insights into cyanobacterial evolution and habitat adaptation.</title>
        <authorList>
            <person name="Chen M.Y."/>
            <person name="Teng W.K."/>
            <person name="Zhao L."/>
            <person name="Hu C.X."/>
            <person name="Zhou Y.K."/>
            <person name="Han B.P."/>
            <person name="Song L.R."/>
            <person name="Shu W.S."/>
        </authorList>
    </citation>
    <scope>NUCLEOTIDE SEQUENCE [LARGE SCALE GENOMIC DNA]</scope>
    <source>
        <strain evidence="1 2">FACHB-196</strain>
    </source>
</reference>
<comment type="caution">
    <text evidence="1">The sequence shown here is derived from an EMBL/GenBank/DDBJ whole genome shotgun (WGS) entry which is preliminary data.</text>
</comment>
<sequence length="107" mass="11283">MAEPTLIQIFGAGASQDATTVTILKSDIGVTASAASGEAILAGMTLKAKDYLTQTNYDANIDQSIVIAEGFPGFANRGEDSIQYRNDEISITFSKVDSAATLDPNDY</sequence>
<evidence type="ECO:0000313" key="2">
    <source>
        <dbReference type="Proteomes" id="UP000640531"/>
    </source>
</evidence>
<gene>
    <name evidence="1" type="ORF">H6G59_17715</name>
</gene>